<sequence length="1228" mass="126027">MFLALLVGAGGCELEPITSQPPGNPAPGNPPPGNPPPDPVPTAPSAPEQLETHAEPGMVMLSWSPPKSDGGSALTGYRVSAEPPEEAQEIAWDGVMARVTGLRAGASYRFSVTAVNAVGEGPATRSESVTLPDVPAAPPQPSVVRGDGQVRVSWTEPGSDGRSPITGYLVTAHPQGVRVTADASARSAVVGGLLNGESSTFTVRALNAVGEGLDSPASLSVVPATVPSAPASVEATVTIRRASVTWSPPASTGGVLVRTYVVTLEPDGLAREVDADTHGFEYSGLKDGTAYTFTVAARNEVGEGPKLRSASVRTPGVPAQPGAVSVTAGIRSATVTWEAPAHDGGAPLTGYVVDTAPSGTRVTVDASTRTATFPGLSSTQAHTFSVAATNILGSGPATVSAAVRPLPAPAEVTDLQVETSDAGCLTISYALSQPDEVRADVSVEVDTPGSGTFSPATQAGSTTHEGLLARHASPVGVAHQFLWNRAFDVPGAATVRVRLSARVPGTTPGSATLERTLPAPARRCELRLPTSTVHPLSTTARRAVKGDFNGDGKLDLAVASDSSDTVSILLGLGNGSFQPPRQQTLRYNLNRLAAGDLDGDRMEDLLWQDGYGNLWVARSLGFGGFADPVSYRVGYSELGSTADSSIALADFDGNGSLDVATLGGSSPLSLGILANTGDGTLGGFAGKASVASSALLAVADLDEDGRMDLLALGQSWWGSAALLSNGDGTFRARSISAPGAHTLQVDDVDGDGHLDLVLAREGTSNEIQVHLLRGDGQGGFSTAELVDTLVDATSGFLPDVALTSVDMDRDGLKDLVVTLRWKDVLAVLRGRGAGSFEPAVLLPSGRGPFFVTTGDFDGDGGEDVASVQNHSRDVRVWRDAPERLSLPRSPGGALAQGDFNGDGKMDLVSASVTDSVQVHLAGGPEGLRAQTPTPVGSPVFRLVVGHVDEDAALDVVVLRSVSNASTLGLLLGNGDGTLRLAADIPVGAMPSHAALGDVNGDGRTDLVCQVMDEPEPGYHTQEVRLFLGQGDGTFAAPTVVTTSPNPGALALGDFDKDGALDMAVAQDSPGGGLLMLKGRGDGTFLPPVHVSSEAGQSSGHIALADMNGDGYLDVVRSDSIHNTVHVVTSTRSWMLWEGWTSPAGGNCSFVSVQDFDGDGRRDVLCANPGMDSVSLMRGEASRWLAKPQVFGVRGGVAELGVFDVNGDGRLDILAGGYPTAHGTLLLQP</sequence>
<feature type="region of interest" description="Disordered" evidence="2">
    <location>
        <begin position="124"/>
        <end position="146"/>
    </location>
</feature>
<feature type="domain" description="Fibronectin type-III" evidence="3">
    <location>
        <begin position="135"/>
        <end position="229"/>
    </location>
</feature>
<protein>
    <recommendedName>
        <fullName evidence="3">Fibronectin type-III domain-containing protein</fullName>
    </recommendedName>
</protein>
<dbReference type="Proteomes" id="UP000028547">
    <property type="component" value="Unassembled WGS sequence"/>
</dbReference>
<dbReference type="CDD" id="cd00063">
    <property type="entry name" value="FN3"/>
    <property type="match status" value="4"/>
</dbReference>
<dbReference type="EMBL" id="JPMI01000390">
    <property type="protein sequence ID" value="KFA87250.1"/>
    <property type="molecule type" value="Genomic_DNA"/>
</dbReference>
<reference evidence="4 5" key="1">
    <citation type="submission" date="2014-07" db="EMBL/GenBank/DDBJ databases">
        <title>Draft Genome Sequence of Gephyronic Acid Producer, Cystobacter violaceus Strain Cb vi76.</title>
        <authorList>
            <person name="Stevens D.C."/>
            <person name="Young J."/>
            <person name="Carmichael R."/>
            <person name="Tan J."/>
            <person name="Taylor R.E."/>
        </authorList>
    </citation>
    <scope>NUCLEOTIDE SEQUENCE [LARGE SCALE GENOMIC DNA]</scope>
    <source>
        <strain evidence="4 5">Cb vi76</strain>
    </source>
</reference>
<dbReference type="SUPFAM" id="SSF49265">
    <property type="entry name" value="Fibronectin type III"/>
    <property type="match status" value="2"/>
</dbReference>
<feature type="domain" description="Fibronectin type-III" evidence="3">
    <location>
        <begin position="317"/>
        <end position="408"/>
    </location>
</feature>
<dbReference type="PRINTS" id="PR00014">
    <property type="entry name" value="FNTYPEIII"/>
</dbReference>
<feature type="region of interest" description="Disordered" evidence="2">
    <location>
        <begin position="13"/>
        <end position="83"/>
    </location>
</feature>
<dbReference type="InterPro" id="IPR028994">
    <property type="entry name" value="Integrin_alpha_N"/>
</dbReference>
<dbReference type="PANTHER" id="PTHR46580:SF4">
    <property type="entry name" value="ATP_GTP-BINDING PROTEIN"/>
    <property type="match status" value="1"/>
</dbReference>
<dbReference type="InterPro" id="IPR003961">
    <property type="entry name" value="FN3_dom"/>
</dbReference>
<evidence type="ECO:0000256" key="2">
    <source>
        <dbReference type="SAM" id="MobiDB-lite"/>
    </source>
</evidence>
<keyword evidence="1" id="KW-0732">Signal</keyword>
<dbReference type="Gene3D" id="2.60.40.10">
    <property type="entry name" value="Immunoglobulins"/>
    <property type="match status" value="4"/>
</dbReference>
<dbReference type="AlphaFoldDB" id="A0A084SFL5"/>
<dbReference type="InterPro" id="IPR013783">
    <property type="entry name" value="Ig-like_fold"/>
</dbReference>
<accession>A0A084SFL5</accession>
<organism evidence="4 5">
    <name type="scientific">Archangium violaceum Cb vi76</name>
    <dbReference type="NCBI Taxonomy" id="1406225"/>
    <lineage>
        <taxon>Bacteria</taxon>
        <taxon>Pseudomonadati</taxon>
        <taxon>Myxococcota</taxon>
        <taxon>Myxococcia</taxon>
        <taxon>Myxococcales</taxon>
        <taxon>Cystobacterineae</taxon>
        <taxon>Archangiaceae</taxon>
        <taxon>Archangium</taxon>
    </lineage>
</organism>
<evidence type="ECO:0000256" key="1">
    <source>
        <dbReference type="ARBA" id="ARBA00022729"/>
    </source>
</evidence>
<dbReference type="SMART" id="SM00060">
    <property type="entry name" value="FN3"/>
    <property type="match status" value="4"/>
</dbReference>
<dbReference type="Pfam" id="PF00041">
    <property type="entry name" value="fn3"/>
    <property type="match status" value="4"/>
</dbReference>
<name>A0A084SFL5_9BACT</name>
<gene>
    <name evidence="4" type="ORF">Q664_49190</name>
</gene>
<dbReference type="Gene3D" id="2.130.10.130">
    <property type="entry name" value="Integrin alpha, N-terminal"/>
    <property type="match status" value="3"/>
</dbReference>
<dbReference type="Pfam" id="PF13517">
    <property type="entry name" value="FG-GAP_3"/>
    <property type="match status" value="5"/>
</dbReference>
<evidence type="ECO:0000259" key="3">
    <source>
        <dbReference type="PROSITE" id="PS50853"/>
    </source>
</evidence>
<feature type="domain" description="Fibronectin type-III" evidence="3">
    <location>
        <begin position="43"/>
        <end position="134"/>
    </location>
</feature>
<evidence type="ECO:0000313" key="4">
    <source>
        <dbReference type="EMBL" id="KFA87250.1"/>
    </source>
</evidence>
<evidence type="ECO:0000313" key="5">
    <source>
        <dbReference type="Proteomes" id="UP000028547"/>
    </source>
</evidence>
<proteinExistence type="predicted"/>
<comment type="caution">
    <text evidence="4">The sequence shown here is derived from an EMBL/GenBank/DDBJ whole genome shotgun (WGS) entry which is preliminary data.</text>
</comment>
<dbReference type="PANTHER" id="PTHR46580">
    <property type="entry name" value="SENSOR KINASE-RELATED"/>
    <property type="match status" value="1"/>
</dbReference>
<dbReference type="InterPro" id="IPR013517">
    <property type="entry name" value="FG-GAP"/>
</dbReference>
<feature type="compositionally biased region" description="Pro residues" evidence="2">
    <location>
        <begin position="22"/>
        <end position="44"/>
    </location>
</feature>
<dbReference type="PROSITE" id="PS50853">
    <property type="entry name" value="FN3"/>
    <property type="match status" value="3"/>
</dbReference>
<dbReference type="Gene3D" id="2.30.30.100">
    <property type="match status" value="1"/>
</dbReference>
<dbReference type="InterPro" id="IPR036116">
    <property type="entry name" value="FN3_sf"/>
</dbReference>
<dbReference type="SUPFAM" id="SSF69318">
    <property type="entry name" value="Integrin alpha N-terminal domain"/>
    <property type="match status" value="2"/>
</dbReference>